<name>A0ACC2U1E5_9FUNG</name>
<sequence length="105" mass="11671">MAELKFTKLRTNILELYDKAGNPVDEPKEMAKITTTFYRNIFAGNKTDSTSKESLFNIARPCLNRCFLQDAFALTKPIIKGEVLRALKEAPKGKAPGPDAIPVDI</sequence>
<accession>A0ACC2U1E5</accession>
<evidence type="ECO:0000313" key="2">
    <source>
        <dbReference type="Proteomes" id="UP001165960"/>
    </source>
</evidence>
<reference evidence="1" key="1">
    <citation type="submission" date="2022-04" db="EMBL/GenBank/DDBJ databases">
        <title>Genome of the entomopathogenic fungus Entomophthora muscae.</title>
        <authorList>
            <person name="Elya C."/>
            <person name="Lovett B.R."/>
            <person name="Lee E."/>
            <person name="Macias A.M."/>
            <person name="Hajek A.E."/>
            <person name="De Bivort B.L."/>
            <person name="Kasson M.T."/>
            <person name="De Fine Licht H.H."/>
            <person name="Stajich J.E."/>
        </authorList>
    </citation>
    <scope>NUCLEOTIDE SEQUENCE</scope>
    <source>
        <strain evidence="1">Berkeley</strain>
    </source>
</reference>
<gene>
    <name evidence="1" type="ORF">DSO57_1022903</name>
</gene>
<comment type="caution">
    <text evidence="1">The sequence shown here is derived from an EMBL/GenBank/DDBJ whole genome shotgun (WGS) entry which is preliminary data.</text>
</comment>
<evidence type="ECO:0000313" key="1">
    <source>
        <dbReference type="EMBL" id="KAJ9080630.1"/>
    </source>
</evidence>
<dbReference type="EMBL" id="QTSX02001537">
    <property type="protein sequence ID" value="KAJ9080630.1"/>
    <property type="molecule type" value="Genomic_DNA"/>
</dbReference>
<organism evidence="1 2">
    <name type="scientific">Entomophthora muscae</name>
    <dbReference type="NCBI Taxonomy" id="34485"/>
    <lineage>
        <taxon>Eukaryota</taxon>
        <taxon>Fungi</taxon>
        <taxon>Fungi incertae sedis</taxon>
        <taxon>Zoopagomycota</taxon>
        <taxon>Entomophthoromycotina</taxon>
        <taxon>Entomophthoromycetes</taxon>
        <taxon>Entomophthorales</taxon>
        <taxon>Entomophthoraceae</taxon>
        <taxon>Entomophthora</taxon>
    </lineage>
</organism>
<protein>
    <submittedName>
        <fullName evidence="1">Uncharacterized protein</fullName>
    </submittedName>
</protein>
<proteinExistence type="predicted"/>
<keyword evidence="2" id="KW-1185">Reference proteome</keyword>
<dbReference type="Proteomes" id="UP001165960">
    <property type="component" value="Unassembled WGS sequence"/>
</dbReference>